<organism evidence="2 3">
    <name type="scientific">Sinorhizobium meliloti (strain SM11)</name>
    <dbReference type="NCBI Taxonomy" id="707241"/>
    <lineage>
        <taxon>Bacteria</taxon>
        <taxon>Pseudomonadati</taxon>
        <taxon>Pseudomonadota</taxon>
        <taxon>Alphaproteobacteria</taxon>
        <taxon>Hyphomicrobiales</taxon>
        <taxon>Rhizobiaceae</taxon>
        <taxon>Sinorhizobium/Ensifer group</taxon>
        <taxon>Sinorhizobium</taxon>
    </lineage>
</organism>
<dbReference type="PANTHER" id="PTHR13707:SF60">
    <property type="entry name" value="ACETATE COA-TRANSFERASE SUBUNIT ALPHA"/>
    <property type="match status" value="1"/>
</dbReference>
<dbReference type="HOGENOM" id="CLU_019942_2_3_5"/>
<accession>F7XFE6</accession>
<dbReference type="AlphaFoldDB" id="F7XFE6"/>
<dbReference type="EMBL" id="CP001831">
    <property type="protein sequence ID" value="AEH82271.1"/>
    <property type="molecule type" value="Genomic_DNA"/>
</dbReference>
<gene>
    <name evidence="2" type="ordered locus">SM11_pC1198</name>
</gene>
<dbReference type="Pfam" id="PF01144">
    <property type="entry name" value="CoA_trans"/>
    <property type="match status" value="1"/>
</dbReference>
<proteinExistence type="predicted"/>
<protein>
    <submittedName>
        <fullName evidence="2">Uncharacterized protein</fullName>
    </submittedName>
</protein>
<dbReference type="Gene3D" id="3.40.1080.10">
    <property type="entry name" value="Glutaconate Coenzyme A-transferase"/>
    <property type="match status" value="1"/>
</dbReference>
<evidence type="ECO:0000256" key="1">
    <source>
        <dbReference type="ARBA" id="ARBA00022679"/>
    </source>
</evidence>
<keyword evidence="2" id="KW-0614">Plasmid</keyword>
<name>F7XFE6_SINMM</name>
<dbReference type="InterPro" id="IPR037171">
    <property type="entry name" value="NagB/RpiA_transferase-like"/>
</dbReference>
<dbReference type="SUPFAM" id="SSF100950">
    <property type="entry name" value="NagB/RpiA/CoA transferase-like"/>
    <property type="match status" value="1"/>
</dbReference>
<sequence length="76" mass="7971">MQTSLRADFALIHANKADAFGNLAFSAAARNFNPLMAMAAARTIVEAEAIVPCGALDPENVHLTGAFVDAVVELNN</sequence>
<evidence type="ECO:0000313" key="3">
    <source>
        <dbReference type="Proteomes" id="UP000009045"/>
    </source>
</evidence>
<dbReference type="InterPro" id="IPR004165">
    <property type="entry name" value="CoA_trans_fam_I"/>
</dbReference>
<geneLocation type="plasmid" evidence="2 3">
    <name>pSmeSM11c</name>
</geneLocation>
<dbReference type="KEGG" id="smx:SM11_pC1198"/>
<dbReference type="PANTHER" id="PTHR13707">
    <property type="entry name" value="KETOACID-COENZYME A TRANSFERASE"/>
    <property type="match status" value="1"/>
</dbReference>
<reference evidence="2 3" key="1">
    <citation type="journal article" date="2011" name="J. Biotechnol.">
        <title>The complete genome sequence of the dominant Sinorhizobium meliloti field isolate SM11 extends the S. meliloti pan-genome.</title>
        <authorList>
            <person name="Schneiker-Bekel S."/>
            <person name="Wibberg D."/>
            <person name="Bekel T."/>
            <person name="Blom J."/>
            <person name="Linke B."/>
            <person name="Neuweger H."/>
            <person name="Stiens M."/>
            <person name="Vorholter F.J."/>
            <person name="Weidner S."/>
            <person name="Goesmann A."/>
            <person name="Puhler A."/>
            <person name="Schluter A."/>
        </authorList>
    </citation>
    <scope>NUCLEOTIDE SEQUENCE [LARGE SCALE GENOMIC DNA]</scope>
    <source>
        <strain evidence="2 3">SM11</strain>
        <plasmid evidence="3">pSmeSM11c</plasmid>
    </source>
</reference>
<keyword evidence="1" id="KW-0808">Transferase</keyword>
<evidence type="ECO:0000313" key="2">
    <source>
        <dbReference type="EMBL" id="AEH82271.1"/>
    </source>
</evidence>
<dbReference type="GO" id="GO:0008410">
    <property type="term" value="F:CoA-transferase activity"/>
    <property type="evidence" value="ECO:0007669"/>
    <property type="project" value="InterPro"/>
</dbReference>
<dbReference type="Proteomes" id="UP000009045">
    <property type="component" value="Plasmid pSmeSM11c"/>
</dbReference>
<dbReference type="PATRIC" id="fig|707241.3.peg.5129"/>